<dbReference type="AlphaFoldDB" id="A0AAV4DF41"/>
<protein>
    <recommendedName>
        <fullName evidence="3">Secreted protein</fullName>
    </recommendedName>
</protein>
<sequence>MLCGKFPVSSLKTLALICVRKGLGGLARVSMFGQRSVVNGRHWRWISLRVKDWSKRTRHDLLETSVKRRSANSPSNDQGSFCRGFEPYTCALHLQC</sequence>
<evidence type="ECO:0000313" key="2">
    <source>
        <dbReference type="Proteomes" id="UP000735302"/>
    </source>
</evidence>
<accession>A0AAV4DF41</accession>
<proteinExistence type="predicted"/>
<comment type="caution">
    <text evidence="1">The sequence shown here is derived from an EMBL/GenBank/DDBJ whole genome shotgun (WGS) entry which is preliminary data.</text>
</comment>
<evidence type="ECO:0000313" key="1">
    <source>
        <dbReference type="EMBL" id="GFO42683.1"/>
    </source>
</evidence>
<evidence type="ECO:0008006" key="3">
    <source>
        <dbReference type="Google" id="ProtNLM"/>
    </source>
</evidence>
<dbReference type="Proteomes" id="UP000735302">
    <property type="component" value="Unassembled WGS sequence"/>
</dbReference>
<dbReference type="EMBL" id="BLXT01007816">
    <property type="protein sequence ID" value="GFO42683.1"/>
    <property type="molecule type" value="Genomic_DNA"/>
</dbReference>
<name>A0AAV4DF41_9GAST</name>
<keyword evidence="2" id="KW-1185">Reference proteome</keyword>
<organism evidence="1 2">
    <name type="scientific">Plakobranchus ocellatus</name>
    <dbReference type="NCBI Taxonomy" id="259542"/>
    <lineage>
        <taxon>Eukaryota</taxon>
        <taxon>Metazoa</taxon>
        <taxon>Spiralia</taxon>
        <taxon>Lophotrochozoa</taxon>
        <taxon>Mollusca</taxon>
        <taxon>Gastropoda</taxon>
        <taxon>Heterobranchia</taxon>
        <taxon>Euthyneura</taxon>
        <taxon>Panpulmonata</taxon>
        <taxon>Sacoglossa</taxon>
        <taxon>Placobranchoidea</taxon>
        <taxon>Plakobranchidae</taxon>
        <taxon>Plakobranchus</taxon>
    </lineage>
</organism>
<reference evidence="1 2" key="1">
    <citation type="journal article" date="2021" name="Elife">
        <title>Chloroplast acquisition without the gene transfer in kleptoplastic sea slugs, Plakobranchus ocellatus.</title>
        <authorList>
            <person name="Maeda T."/>
            <person name="Takahashi S."/>
            <person name="Yoshida T."/>
            <person name="Shimamura S."/>
            <person name="Takaki Y."/>
            <person name="Nagai Y."/>
            <person name="Toyoda A."/>
            <person name="Suzuki Y."/>
            <person name="Arimoto A."/>
            <person name="Ishii H."/>
            <person name="Satoh N."/>
            <person name="Nishiyama T."/>
            <person name="Hasebe M."/>
            <person name="Maruyama T."/>
            <person name="Minagawa J."/>
            <person name="Obokata J."/>
            <person name="Shigenobu S."/>
        </authorList>
    </citation>
    <scope>NUCLEOTIDE SEQUENCE [LARGE SCALE GENOMIC DNA]</scope>
</reference>
<gene>
    <name evidence="1" type="ORF">PoB_006918800</name>
</gene>